<keyword evidence="1" id="KW-0732">Signal</keyword>
<evidence type="ECO:0000256" key="1">
    <source>
        <dbReference type="SAM" id="SignalP"/>
    </source>
</evidence>
<dbReference type="Proteomes" id="UP000836841">
    <property type="component" value="Chromosome 2"/>
</dbReference>
<feature type="chain" id="PRO_5043482506" evidence="1">
    <location>
        <begin position="29"/>
        <end position="109"/>
    </location>
</feature>
<proteinExistence type="predicted"/>
<evidence type="ECO:0000313" key="2">
    <source>
        <dbReference type="EMBL" id="CAH2045530.1"/>
    </source>
</evidence>
<dbReference type="EMBL" id="OU466858">
    <property type="protein sequence ID" value="CAH2045530.1"/>
    <property type="molecule type" value="Genomic_DNA"/>
</dbReference>
<feature type="signal peptide" evidence="1">
    <location>
        <begin position="1"/>
        <end position="28"/>
    </location>
</feature>
<name>A0AAU9RLH7_THLAR</name>
<accession>A0AAU9RLH7</accession>
<sequence length="109" mass="12163">MASKITFFILLALVIACAMMVSIPTAEAQVFLPCNTTKDCEYVHCSSGSALCVNRQCQCPSTHQPKLDNFNTMRQARRCKLTSDCDPRMRYTCVSGSYMCFDGYCTCTN</sequence>
<gene>
    <name evidence="2" type="ORF">TAV2_LOCUS7416</name>
</gene>
<dbReference type="AlphaFoldDB" id="A0AAU9RLH7"/>
<keyword evidence="3" id="KW-1185">Reference proteome</keyword>
<dbReference type="PROSITE" id="PS51257">
    <property type="entry name" value="PROKAR_LIPOPROTEIN"/>
    <property type="match status" value="1"/>
</dbReference>
<protein>
    <submittedName>
        <fullName evidence="2">Uncharacterized protein</fullName>
    </submittedName>
</protein>
<organism evidence="2 3">
    <name type="scientific">Thlaspi arvense</name>
    <name type="common">Field penny-cress</name>
    <dbReference type="NCBI Taxonomy" id="13288"/>
    <lineage>
        <taxon>Eukaryota</taxon>
        <taxon>Viridiplantae</taxon>
        <taxon>Streptophyta</taxon>
        <taxon>Embryophyta</taxon>
        <taxon>Tracheophyta</taxon>
        <taxon>Spermatophyta</taxon>
        <taxon>Magnoliopsida</taxon>
        <taxon>eudicotyledons</taxon>
        <taxon>Gunneridae</taxon>
        <taxon>Pentapetalae</taxon>
        <taxon>rosids</taxon>
        <taxon>malvids</taxon>
        <taxon>Brassicales</taxon>
        <taxon>Brassicaceae</taxon>
        <taxon>Thlaspideae</taxon>
        <taxon>Thlaspi</taxon>
    </lineage>
</organism>
<evidence type="ECO:0000313" key="3">
    <source>
        <dbReference type="Proteomes" id="UP000836841"/>
    </source>
</evidence>
<reference evidence="2 3" key="1">
    <citation type="submission" date="2022-03" db="EMBL/GenBank/DDBJ databases">
        <authorList>
            <person name="Nunn A."/>
            <person name="Chopra R."/>
            <person name="Nunn A."/>
            <person name="Contreras Garrido A."/>
        </authorList>
    </citation>
    <scope>NUCLEOTIDE SEQUENCE [LARGE SCALE GENOMIC DNA]</scope>
</reference>